<reference evidence="8 9" key="1">
    <citation type="submission" date="2022-06" db="EMBL/GenBank/DDBJ databases">
        <title>Whole genome sequence of Streptomyces griseoincarnatus RB7AG.</title>
        <authorList>
            <person name="Ray L."/>
            <person name="Behera S."/>
            <person name="Panda A.N."/>
        </authorList>
    </citation>
    <scope>NUCLEOTIDE SEQUENCE [LARGE SCALE GENOMIC DNA]</scope>
    <source>
        <strain evidence="8 9">RB7AG</strain>
    </source>
</reference>
<dbReference type="RefSeq" id="WP_251099062.1">
    <property type="nucleotide sequence ID" value="NZ_JAMQBH010000010.1"/>
</dbReference>
<accession>A0ABT0VW49</accession>
<gene>
    <name evidence="8" type="ORF">NC658_20310</name>
</gene>
<dbReference type="Pfam" id="PF08281">
    <property type="entry name" value="Sigma70_r4_2"/>
    <property type="match status" value="1"/>
</dbReference>
<dbReference type="InterPro" id="IPR036388">
    <property type="entry name" value="WH-like_DNA-bd_sf"/>
</dbReference>
<keyword evidence="4" id="KW-0238">DNA-binding</keyword>
<keyword evidence="3" id="KW-0731">Sigma factor</keyword>
<feature type="domain" description="RNA polymerase sigma factor 70 region 4 type 2" evidence="7">
    <location>
        <begin position="103"/>
        <end position="151"/>
    </location>
</feature>
<dbReference type="CDD" id="cd06171">
    <property type="entry name" value="Sigma70_r4"/>
    <property type="match status" value="1"/>
</dbReference>
<evidence type="ECO:0000256" key="4">
    <source>
        <dbReference type="ARBA" id="ARBA00023125"/>
    </source>
</evidence>
<evidence type="ECO:0000256" key="3">
    <source>
        <dbReference type="ARBA" id="ARBA00023082"/>
    </source>
</evidence>
<evidence type="ECO:0000313" key="8">
    <source>
        <dbReference type="EMBL" id="MCM2515581.1"/>
    </source>
</evidence>
<keyword evidence="9" id="KW-1185">Reference proteome</keyword>
<evidence type="ECO:0000259" key="6">
    <source>
        <dbReference type="Pfam" id="PF04542"/>
    </source>
</evidence>
<dbReference type="InterPro" id="IPR013249">
    <property type="entry name" value="RNA_pol_sigma70_r4_t2"/>
</dbReference>
<proteinExistence type="inferred from homology"/>
<dbReference type="EMBL" id="JAMQBH010000010">
    <property type="protein sequence ID" value="MCM2515581.1"/>
    <property type="molecule type" value="Genomic_DNA"/>
</dbReference>
<dbReference type="Pfam" id="PF04542">
    <property type="entry name" value="Sigma70_r2"/>
    <property type="match status" value="1"/>
</dbReference>
<dbReference type="SUPFAM" id="SSF88946">
    <property type="entry name" value="Sigma2 domain of RNA polymerase sigma factors"/>
    <property type="match status" value="1"/>
</dbReference>
<name>A0ABT0VW49_STRGI</name>
<dbReference type="Gene3D" id="1.10.10.10">
    <property type="entry name" value="Winged helix-like DNA-binding domain superfamily/Winged helix DNA-binding domain"/>
    <property type="match status" value="1"/>
</dbReference>
<comment type="caution">
    <text evidence="8">The sequence shown here is derived from an EMBL/GenBank/DDBJ whole genome shotgun (WGS) entry which is preliminary data.</text>
</comment>
<dbReference type="Gene3D" id="1.10.1740.10">
    <property type="match status" value="1"/>
</dbReference>
<keyword evidence="5" id="KW-0804">Transcription</keyword>
<dbReference type="PANTHER" id="PTHR43133:SF50">
    <property type="entry name" value="ECF RNA POLYMERASE SIGMA FACTOR SIGM"/>
    <property type="match status" value="1"/>
</dbReference>
<evidence type="ECO:0000256" key="2">
    <source>
        <dbReference type="ARBA" id="ARBA00023015"/>
    </source>
</evidence>
<organism evidence="8 9">
    <name type="scientific">Streptomyces griseoincarnatus</name>
    <dbReference type="NCBI Taxonomy" id="29305"/>
    <lineage>
        <taxon>Bacteria</taxon>
        <taxon>Bacillati</taxon>
        <taxon>Actinomycetota</taxon>
        <taxon>Actinomycetes</taxon>
        <taxon>Kitasatosporales</taxon>
        <taxon>Streptomycetaceae</taxon>
        <taxon>Streptomyces</taxon>
        <taxon>Streptomyces griseoincarnatus group</taxon>
    </lineage>
</organism>
<evidence type="ECO:0000313" key="9">
    <source>
        <dbReference type="Proteomes" id="UP001523263"/>
    </source>
</evidence>
<feature type="domain" description="RNA polymerase sigma-70 region 2" evidence="6">
    <location>
        <begin position="11"/>
        <end position="77"/>
    </location>
</feature>
<dbReference type="InterPro" id="IPR013324">
    <property type="entry name" value="RNA_pol_sigma_r3/r4-like"/>
</dbReference>
<dbReference type="InterPro" id="IPR014284">
    <property type="entry name" value="RNA_pol_sigma-70_dom"/>
</dbReference>
<dbReference type="InterPro" id="IPR013325">
    <property type="entry name" value="RNA_pol_sigma_r2"/>
</dbReference>
<dbReference type="InterPro" id="IPR039425">
    <property type="entry name" value="RNA_pol_sigma-70-like"/>
</dbReference>
<evidence type="ECO:0000256" key="5">
    <source>
        <dbReference type="ARBA" id="ARBA00023163"/>
    </source>
</evidence>
<dbReference type="SUPFAM" id="SSF88659">
    <property type="entry name" value="Sigma3 and sigma4 domains of RNA polymerase sigma factors"/>
    <property type="match status" value="1"/>
</dbReference>
<evidence type="ECO:0000256" key="1">
    <source>
        <dbReference type="ARBA" id="ARBA00010641"/>
    </source>
</evidence>
<comment type="similarity">
    <text evidence="1">Belongs to the sigma-70 factor family. ECF subfamily.</text>
</comment>
<evidence type="ECO:0000259" key="7">
    <source>
        <dbReference type="Pfam" id="PF08281"/>
    </source>
</evidence>
<sequence length="160" mass="18344">MSDTAQFEDFYASTFRRVAGHVYLMTGDVHIAEDCTQEAFSRAVPRWEHIRSYDVPYAWVRKVAHNLACSRMRQARRASTALVRLGPPAPQPPADEHHVVVVQSVRELPDRYRQVLVMHHLLDLPVRDVAERLGIPEATVKTRLARGRRRLADALEDRTP</sequence>
<keyword evidence="2" id="KW-0805">Transcription regulation</keyword>
<dbReference type="NCBIfam" id="TIGR02937">
    <property type="entry name" value="sigma70-ECF"/>
    <property type="match status" value="1"/>
</dbReference>
<protein>
    <submittedName>
        <fullName evidence="8">Sigma-70 family RNA polymerase sigma factor</fullName>
    </submittedName>
</protein>
<dbReference type="InterPro" id="IPR007627">
    <property type="entry name" value="RNA_pol_sigma70_r2"/>
</dbReference>
<dbReference type="Proteomes" id="UP001523263">
    <property type="component" value="Unassembled WGS sequence"/>
</dbReference>
<dbReference type="PANTHER" id="PTHR43133">
    <property type="entry name" value="RNA POLYMERASE ECF-TYPE SIGMA FACTO"/>
    <property type="match status" value="1"/>
</dbReference>